<evidence type="ECO:0000256" key="2">
    <source>
        <dbReference type="ARBA" id="ARBA00022692"/>
    </source>
</evidence>
<dbReference type="SUPFAM" id="SSF58104">
    <property type="entry name" value="Methyl-accepting chemotaxis protein (MCP) signaling domain"/>
    <property type="match status" value="1"/>
</dbReference>
<keyword evidence="11" id="KW-1185">Reference proteome</keyword>
<keyword evidence="3 8" id="KW-1133">Transmembrane helix</keyword>
<evidence type="ECO:0000256" key="7">
    <source>
        <dbReference type="PROSITE-ProRule" id="PRU00284"/>
    </source>
</evidence>
<reference evidence="11" key="1">
    <citation type="journal article" date="2019" name="Int. J. Syst. Evol. Microbiol.">
        <title>The Global Catalogue of Microorganisms (GCM) 10K type strain sequencing project: providing services to taxonomists for standard genome sequencing and annotation.</title>
        <authorList>
            <consortium name="The Broad Institute Genomics Platform"/>
            <consortium name="The Broad Institute Genome Sequencing Center for Infectious Disease"/>
            <person name="Wu L."/>
            <person name="Ma J."/>
        </authorList>
    </citation>
    <scope>NUCLEOTIDE SEQUENCE [LARGE SCALE GENOMIC DNA]</scope>
    <source>
        <strain evidence="11">KCTC 23713</strain>
    </source>
</reference>
<feature type="domain" description="Methyl-accepting transducer" evidence="9">
    <location>
        <begin position="266"/>
        <end position="502"/>
    </location>
</feature>
<sequence length="538" mass="57752">MLHRISHRLLFLITIAILALSGVGVNALWQLSASKQDFVTISQDTLPGVMDVAGMRFSATKYRAMLRDHILSNTEDKKQFEQSLGTARSNFEQHLAKYIETGHGSSEDRGLTDAVSRAASAYFSAANEIMQLSQAGQMVEATAALPRLIPLNNALMATIDALFNSNLEKTSAFVAESEHREAQARMLTLALVLGSSALLIVVAWTTYRGIIGKTRQAQLEIDRVVSTRDFSRPVSAEGNDEISLLLQKLNELIAGLRGGLTEIRHGAEQVAAVSESMAEAASQVTASSRTQADSAVTMAANVEQVVVSINHVSDRTGEASTLVSMAGDEARGGRDAVMLVVERIEEMANMMQDTSSELTLLDESGQSISTVMGVIKDVADQTNLLALNAAIEAARAGEQGRGFAVVADEVRKLAERTAASTVQIADMVTDIQTRSASVVARMKAASESVAHGITEGRETRDTIQRIADASSTSRSLVTEIANALREQSVASDTIATQVERVAQMSEENNRVAESSKKLAEELQKLSGTMRHVVGSYTL</sequence>
<evidence type="ECO:0000313" key="10">
    <source>
        <dbReference type="EMBL" id="GHD75272.1"/>
    </source>
</evidence>
<keyword evidence="5 7" id="KW-0807">Transducer</keyword>
<evidence type="ECO:0000256" key="8">
    <source>
        <dbReference type="SAM" id="Phobius"/>
    </source>
</evidence>
<comment type="subcellular location">
    <subcellularLocation>
        <location evidence="1">Membrane</location>
        <topology evidence="1">Multi-pass membrane protein</topology>
    </subcellularLocation>
</comment>
<dbReference type="SMART" id="SM00283">
    <property type="entry name" value="MA"/>
    <property type="match status" value="1"/>
</dbReference>
<evidence type="ECO:0000256" key="3">
    <source>
        <dbReference type="ARBA" id="ARBA00022989"/>
    </source>
</evidence>
<gene>
    <name evidence="10" type="ORF">GCM10011419_12870</name>
</gene>
<organism evidence="10 11">
    <name type="scientific">Vogesella fluminis</name>
    <dbReference type="NCBI Taxonomy" id="1069161"/>
    <lineage>
        <taxon>Bacteria</taxon>
        <taxon>Pseudomonadati</taxon>
        <taxon>Pseudomonadota</taxon>
        <taxon>Betaproteobacteria</taxon>
        <taxon>Neisseriales</taxon>
        <taxon>Chromobacteriaceae</taxon>
        <taxon>Vogesella</taxon>
    </lineage>
</organism>
<dbReference type="InterPro" id="IPR004089">
    <property type="entry name" value="MCPsignal_dom"/>
</dbReference>
<dbReference type="InterPro" id="IPR024478">
    <property type="entry name" value="HlyB_4HB_MCP"/>
</dbReference>
<evidence type="ECO:0000256" key="6">
    <source>
        <dbReference type="ARBA" id="ARBA00029447"/>
    </source>
</evidence>
<evidence type="ECO:0000256" key="4">
    <source>
        <dbReference type="ARBA" id="ARBA00023136"/>
    </source>
</evidence>
<dbReference type="PROSITE" id="PS50111">
    <property type="entry name" value="CHEMOTAXIS_TRANSDUC_2"/>
    <property type="match status" value="1"/>
</dbReference>
<comment type="caution">
    <text evidence="10">The sequence shown here is derived from an EMBL/GenBank/DDBJ whole genome shotgun (WGS) entry which is preliminary data.</text>
</comment>
<keyword evidence="2 8" id="KW-0812">Transmembrane</keyword>
<dbReference type="RefSeq" id="WP_189352826.1">
    <property type="nucleotide sequence ID" value="NZ_BMYP01000012.1"/>
</dbReference>
<dbReference type="InterPro" id="IPR004090">
    <property type="entry name" value="Chemotax_Me-accpt_rcpt"/>
</dbReference>
<dbReference type="Gene3D" id="1.10.287.950">
    <property type="entry name" value="Methyl-accepting chemotaxis protein"/>
    <property type="match status" value="1"/>
</dbReference>
<evidence type="ECO:0000313" key="11">
    <source>
        <dbReference type="Proteomes" id="UP000662678"/>
    </source>
</evidence>
<keyword evidence="4 8" id="KW-0472">Membrane</keyword>
<dbReference type="Proteomes" id="UP000662678">
    <property type="component" value="Unassembled WGS sequence"/>
</dbReference>
<protein>
    <submittedName>
        <fullName evidence="10">Chemotaxis transducer</fullName>
    </submittedName>
</protein>
<feature type="transmembrane region" description="Helical" evidence="8">
    <location>
        <begin position="186"/>
        <end position="207"/>
    </location>
</feature>
<accession>A0ABQ3HC81</accession>
<name>A0ABQ3HC81_9NEIS</name>
<evidence type="ECO:0000256" key="5">
    <source>
        <dbReference type="ARBA" id="ARBA00023224"/>
    </source>
</evidence>
<dbReference type="Pfam" id="PF12729">
    <property type="entry name" value="4HB_MCP_1"/>
    <property type="match status" value="1"/>
</dbReference>
<dbReference type="CDD" id="cd11386">
    <property type="entry name" value="MCP_signal"/>
    <property type="match status" value="1"/>
</dbReference>
<dbReference type="PRINTS" id="PR00260">
    <property type="entry name" value="CHEMTRNSDUCR"/>
</dbReference>
<evidence type="ECO:0000259" key="9">
    <source>
        <dbReference type="PROSITE" id="PS50111"/>
    </source>
</evidence>
<dbReference type="PANTHER" id="PTHR32089">
    <property type="entry name" value="METHYL-ACCEPTING CHEMOTAXIS PROTEIN MCPB"/>
    <property type="match status" value="1"/>
</dbReference>
<comment type="similarity">
    <text evidence="6">Belongs to the methyl-accepting chemotaxis (MCP) protein family.</text>
</comment>
<evidence type="ECO:0000256" key="1">
    <source>
        <dbReference type="ARBA" id="ARBA00004141"/>
    </source>
</evidence>
<proteinExistence type="inferred from homology"/>
<dbReference type="Pfam" id="PF00015">
    <property type="entry name" value="MCPsignal"/>
    <property type="match status" value="1"/>
</dbReference>
<dbReference type="EMBL" id="BMYP01000012">
    <property type="protein sequence ID" value="GHD75272.1"/>
    <property type="molecule type" value="Genomic_DNA"/>
</dbReference>
<dbReference type="PANTHER" id="PTHR32089:SF119">
    <property type="entry name" value="METHYL-ACCEPTING CHEMOTAXIS PROTEIN CTPL"/>
    <property type="match status" value="1"/>
</dbReference>